<dbReference type="InterPro" id="IPR032675">
    <property type="entry name" value="LRR_dom_sf"/>
</dbReference>
<dbReference type="SUPFAM" id="SSF52047">
    <property type="entry name" value="RNI-like"/>
    <property type="match status" value="1"/>
</dbReference>
<dbReference type="EMBL" id="KZ623348">
    <property type="protein sequence ID" value="RQO93217.1"/>
    <property type="molecule type" value="Genomic_DNA"/>
</dbReference>
<protein>
    <recommendedName>
        <fullName evidence="2">Disease resistance protein At4g27190-like leucine-rich repeats domain-containing protein</fullName>
    </recommendedName>
</protein>
<feature type="domain" description="Disease resistance protein At4g27190-like leucine-rich repeats" evidence="2">
    <location>
        <begin position="159"/>
        <end position="267"/>
    </location>
</feature>
<reference evidence="3" key="1">
    <citation type="journal article" date="2006" name="Science">
        <title>The genome of black cottonwood, Populus trichocarpa (Torr. &amp; Gray).</title>
        <authorList>
            <person name="Tuskan G.A."/>
            <person name="Difazio S."/>
            <person name="Jansson S."/>
            <person name="Bohlmann J."/>
            <person name="Grigoriev I."/>
            <person name="Hellsten U."/>
            <person name="Putnam N."/>
            <person name="Ralph S."/>
            <person name="Rombauts S."/>
            <person name="Salamov A."/>
            <person name="Schein J."/>
            <person name="Sterck L."/>
            <person name="Aerts A."/>
            <person name="Bhalerao R.R."/>
            <person name="Bhalerao R.P."/>
            <person name="Blaudez D."/>
            <person name="Boerjan W."/>
            <person name="Brun A."/>
            <person name="Brunner A."/>
            <person name="Busov V."/>
            <person name="Campbell M."/>
            <person name="Carlson J."/>
            <person name="Chalot M."/>
            <person name="Chapman J."/>
            <person name="Chen G.L."/>
            <person name="Cooper D."/>
            <person name="Coutinho P.M."/>
            <person name="Couturier J."/>
            <person name="Covert S."/>
            <person name="Cronk Q."/>
            <person name="Cunningham R."/>
            <person name="Davis J."/>
            <person name="Degroeve S."/>
            <person name="Dejardin A."/>
            <person name="Depamphilis C."/>
            <person name="Detter J."/>
            <person name="Dirks B."/>
            <person name="Dubchak I."/>
            <person name="Duplessis S."/>
            <person name="Ehlting J."/>
            <person name="Ellis B."/>
            <person name="Gendler K."/>
            <person name="Goodstein D."/>
            <person name="Gribskov M."/>
            <person name="Grimwood J."/>
            <person name="Groover A."/>
            <person name="Gunter L."/>
            <person name="Hamberger B."/>
            <person name="Heinze B."/>
            <person name="Helariutta Y."/>
            <person name="Henrissat B."/>
            <person name="Holligan D."/>
            <person name="Holt R."/>
            <person name="Huang W."/>
            <person name="Islam-Faridi N."/>
            <person name="Jones S."/>
            <person name="Jones-Rhoades M."/>
            <person name="Jorgensen R."/>
            <person name="Joshi C."/>
            <person name="Kangasjarvi J."/>
            <person name="Karlsson J."/>
            <person name="Kelleher C."/>
            <person name="Kirkpatrick R."/>
            <person name="Kirst M."/>
            <person name="Kohler A."/>
            <person name="Kalluri U."/>
            <person name="Larimer F."/>
            <person name="Leebens-Mack J."/>
            <person name="Leple J.C."/>
            <person name="Locascio P."/>
            <person name="Lou Y."/>
            <person name="Lucas S."/>
            <person name="Martin F."/>
            <person name="Montanini B."/>
            <person name="Napoli C."/>
            <person name="Nelson D.R."/>
            <person name="Nelson C."/>
            <person name="Nieminen K."/>
            <person name="Nilsson O."/>
            <person name="Pereda V."/>
            <person name="Peter G."/>
            <person name="Philippe R."/>
            <person name="Pilate G."/>
            <person name="Poliakov A."/>
            <person name="Razumovskaya J."/>
            <person name="Richardson P."/>
            <person name="Rinaldi C."/>
            <person name="Ritland K."/>
            <person name="Rouze P."/>
            <person name="Ryaboy D."/>
            <person name="Schmutz J."/>
            <person name="Schrader J."/>
            <person name="Segerman B."/>
            <person name="Shin H."/>
            <person name="Siddiqui A."/>
            <person name="Sterky F."/>
            <person name="Terry A."/>
            <person name="Tsai C.J."/>
            <person name="Uberbacher E."/>
            <person name="Unneberg P."/>
            <person name="Vahala J."/>
            <person name="Wall K."/>
            <person name="Wessler S."/>
            <person name="Yang G."/>
            <person name="Yin T."/>
            <person name="Douglas C."/>
            <person name="Marra M."/>
            <person name="Sandberg G."/>
            <person name="Van de Peer Y."/>
            <person name="Rokhsar D."/>
        </authorList>
    </citation>
    <scope>NUCLEOTIDE SEQUENCE [LARGE SCALE GENOMIC DNA]</scope>
    <source>
        <strain evidence="3">Nisqually-1</strain>
    </source>
</reference>
<dbReference type="InterPro" id="IPR057135">
    <property type="entry name" value="At4g27190-like_LRR"/>
</dbReference>
<evidence type="ECO:0000256" key="1">
    <source>
        <dbReference type="ARBA" id="ARBA00022821"/>
    </source>
</evidence>
<dbReference type="Gene3D" id="3.80.10.10">
    <property type="entry name" value="Ribonuclease Inhibitor"/>
    <property type="match status" value="1"/>
</dbReference>
<dbReference type="PANTHER" id="PTHR33463:SF187">
    <property type="entry name" value="AND NB-ARC DOMAIN DISEASE RESISTANCE PROTEIN, PUTATIVE-RELATED"/>
    <property type="match status" value="1"/>
</dbReference>
<dbReference type="InterPro" id="IPR050905">
    <property type="entry name" value="Plant_NBS-LRR"/>
</dbReference>
<organism evidence="3">
    <name type="scientific">Populus trichocarpa</name>
    <name type="common">Western balsam poplar</name>
    <name type="synonym">Populus balsamifera subsp. trichocarpa</name>
    <dbReference type="NCBI Taxonomy" id="3694"/>
    <lineage>
        <taxon>Eukaryota</taxon>
        <taxon>Viridiplantae</taxon>
        <taxon>Streptophyta</taxon>
        <taxon>Embryophyta</taxon>
        <taxon>Tracheophyta</taxon>
        <taxon>Spermatophyta</taxon>
        <taxon>Magnoliopsida</taxon>
        <taxon>eudicotyledons</taxon>
        <taxon>Gunneridae</taxon>
        <taxon>Pentapetalae</taxon>
        <taxon>rosids</taxon>
        <taxon>fabids</taxon>
        <taxon>Malpighiales</taxon>
        <taxon>Salicaceae</taxon>
        <taxon>Saliceae</taxon>
        <taxon>Populus</taxon>
    </lineage>
</organism>
<proteinExistence type="predicted"/>
<dbReference type="Pfam" id="PF23247">
    <property type="entry name" value="LRR_RPS2"/>
    <property type="match status" value="1"/>
</dbReference>
<gene>
    <name evidence="3" type="ORF">POPTR_T026420</name>
</gene>
<dbReference type="AlphaFoldDB" id="A0A3N7F971"/>
<reference evidence="3" key="2">
    <citation type="submission" date="2017-07" db="EMBL/GenBank/DDBJ databases">
        <title>WGS assembly of Populus trichocarpa.</title>
        <authorList>
            <person name="Tuskan G."/>
            <person name="Difazio S."/>
            <person name="Jansson S."/>
            <person name="Bohlmann J."/>
            <person name="Grigoriev I."/>
            <person name="Hellsten U."/>
            <person name="Putnam N."/>
            <person name="Ralph S."/>
            <person name="Rombauts S."/>
            <person name="Salamov A."/>
            <person name="Schein J."/>
            <person name="Sterck L."/>
            <person name="Aerts A."/>
            <person name="Bhalerao R."/>
            <person name="Bhalerao R."/>
            <person name="Blaudez D."/>
            <person name="Boerjan W."/>
            <person name="Brun A."/>
            <person name="Brunner A."/>
            <person name="Busov V."/>
            <person name="Campbell M."/>
            <person name="Carlson J."/>
            <person name="Chalot M."/>
            <person name="Chapman J."/>
            <person name="Chen G."/>
            <person name="Cooper D."/>
            <person name="Coutinho P."/>
            <person name="Couturier J."/>
            <person name="Covert S."/>
            <person name="Cronk Q."/>
            <person name="Cunningham R."/>
            <person name="Davis J."/>
            <person name="Degroeve S."/>
            <person name="Dejardin A."/>
            <person name="Depamphilis C."/>
            <person name="Detter J."/>
            <person name="Dirks B."/>
            <person name="Dubchak I."/>
            <person name="Duplessis S."/>
            <person name="Ehlting J."/>
            <person name="Ellis B."/>
            <person name="Gendler K."/>
            <person name="Goodstein D."/>
            <person name="Gribskov M."/>
            <person name="Grimwood J."/>
            <person name="Groover A."/>
            <person name="Gunter L."/>
            <person name="Hamberger B."/>
            <person name="Heinze B."/>
            <person name="Helariutta Y."/>
            <person name="Henrissat B."/>
            <person name="Holligan D."/>
            <person name="Holt R."/>
            <person name="Huang W."/>
            <person name="Islam-Faridi N."/>
            <person name="Jones S."/>
            <person name="Jones-Rhoades M."/>
            <person name="Jorgensen R."/>
            <person name="Joshi C."/>
            <person name="Kangasjarvi J."/>
            <person name="Karlsson J."/>
            <person name="Kelleher C."/>
            <person name="Kirkpatrick R."/>
            <person name="Kirst M."/>
            <person name="Kohler A."/>
            <person name="Kalluri U."/>
            <person name="Larimer F."/>
            <person name="Leebens-Mack J."/>
            <person name="Leple J."/>
            <person name="Locascio P."/>
            <person name="Lou Y."/>
            <person name="Lucas S."/>
            <person name="Martin F."/>
            <person name="Montanini B."/>
            <person name="Napoli C."/>
            <person name="Nelson D."/>
            <person name="Nelson C."/>
            <person name="Nieminen K."/>
            <person name="Nilsson O."/>
            <person name="Pereda V."/>
            <person name="Peter G."/>
            <person name="Philippe R."/>
            <person name="Pilate G."/>
            <person name="Poliakov A."/>
            <person name="Razumovskaya J."/>
            <person name="Richardson P."/>
            <person name="Rinaldi C."/>
            <person name="Ritland K."/>
            <person name="Rouze P."/>
            <person name="Ryaboy D."/>
            <person name="Schmutz J."/>
            <person name="Schrader J."/>
            <person name="Segerman B."/>
            <person name="Shin H."/>
            <person name="Siddiqui A."/>
            <person name="Sterky F."/>
            <person name="Terry A."/>
            <person name="Tsai C."/>
            <person name="Uberbacher E."/>
            <person name="Unneberg P."/>
            <person name="Vahala J."/>
            <person name="Wall K."/>
            <person name="Wessler S."/>
            <person name="Yang G."/>
            <person name="Yin T."/>
            <person name="Douglas C."/>
            <person name="Marra M."/>
            <person name="Sandberg G."/>
            <person name="Van De Peer Y."/>
            <person name="Rokhsar D."/>
        </authorList>
    </citation>
    <scope>NUCLEOTIDE SEQUENCE</scope>
    <source>
        <strain evidence="3">Nisqually-1</strain>
    </source>
</reference>
<sequence length="316" mass="36076">MPIAGHMDKQILAPVTVKGKEVACLRKLETLKCHFDGNSDFVDYLIYRDKTQSPREYNFFVGEFGYDDYDVKRYYRCKSVWLGDLSIDSDGDLEGIFPNDIQQQMIFYCDAATSLCNVSSQIIRAEKLEVINIKDCSNMEGLVSSSLLRKEMEVLRSSPSSKGIFSGLKKFYCSGCNSMKKLFPLVLLPSLVNLEVIEVRWCVEMEEIIGTRSDEESSCSSIEPKLPKLRILYLTELPKLKSICSAELICDSLQQIGITNCQMLKRLGIHLPLLENGQLSHPPSLRVMEIHPKEWWESVVEWENPNAKEVLRPFII</sequence>
<name>A0A3N7F971_POPTR</name>
<evidence type="ECO:0000259" key="2">
    <source>
        <dbReference type="Pfam" id="PF23247"/>
    </source>
</evidence>
<evidence type="ECO:0000313" key="3">
    <source>
        <dbReference type="EMBL" id="RQO93217.1"/>
    </source>
</evidence>
<accession>A0A3N7F971</accession>
<dbReference type="InParanoid" id="A0A3N7F971"/>
<keyword evidence="1" id="KW-0611">Plant defense</keyword>
<dbReference type="STRING" id="3694.A0A3N7F971"/>
<dbReference type="PANTHER" id="PTHR33463">
    <property type="entry name" value="NB-ARC DOMAIN-CONTAINING PROTEIN-RELATED"/>
    <property type="match status" value="1"/>
</dbReference>